<evidence type="ECO:0000313" key="7">
    <source>
        <dbReference type="EMBL" id="GAA4678374.1"/>
    </source>
</evidence>
<dbReference type="SUPFAM" id="SSF55424">
    <property type="entry name" value="FAD/NAD-linked reductases, dimerisation (C-terminal) domain"/>
    <property type="match status" value="1"/>
</dbReference>
<sequence length="404" mass="40610">MTGPGGVVVVGAGECGTRAALALREEGYAGPVALVGGEPGHPYERPPLSKAVLAGSAGPTPLCTAEQLAEAGVTHLAGTAATALDTAAHTLTLADGRVLGYDRLLLATGARARTLPGAHVLRSHADAVALRERLVSGARVGIVGGGFVGLEVAATAAALGCAVTVVEAAPRPMGRAVPERIAARAAARHAEAGIDIRCGTAVARLEPGRIVLGDGGVVEVDVVVAGIGSVPETALAQAAGIAVSDGVVVDGAFATSAPDVLAAGDCCSFPHPLYDDRRLRLESWRAAQEQGAHAARALLGAREPYAAVPWFWSDQHDLCLQVAGLPGAATEEVVRVRPDGAELWFGLDAGRLVAVAGIGVGTAVAKDVRIGELLIARRAAPDPAALADPAVALKPLLRVPSPVG</sequence>
<name>A0ABP8W1U4_9PSEU</name>
<dbReference type="SUPFAM" id="SSF51905">
    <property type="entry name" value="FAD/NAD(P)-binding domain"/>
    <property type="match status" value="2"/>
</dbReference>
<feature type="domain" description="Reductase C-terminal" evidence="6">
    <location>
        <begin position="310"/>
        <end position="397"/>
    </location>
</feature>
<dbReference type="Pfam" id="PF14759">
    <property type="entry name" value="Reductase_C"/>
    <property type="match status" value="1"/>
</dbReference>
<accession>A0ABP8W1U4</accession>
<dbReference type="PANTHER" id="PTHR43557:SF2">
    <property type="entry name" value="RIESKE DOMAIN-CONTAINING PROTEIN-RELATED"/>
    <property type="match status" value="1"/>
</dbReference>
<dbReference type="Proteomes" id="UP001500325">
    <property type="component" value="Unassembled WGS sequence"/>
</dbReference>
<keyword evidence="4" id="KW-0560">Oxidoreductase</keyword>
<proteinExistence type="predicted"/>
<evidence type="ECO:0000256" key="1">
    <source>
        <dbReference type="ARBA" id="ARBA00001974"/>
    </source>
</evidence>
<reference evidence="8" key="1">
    <citation type="journal article" date="2019" name="Int. J. Syst. Evol. Microbiol.">
        <title>The Global Catalogue of Microorganisms (GCM) 10K type strain sequencing project: providing services to taxonomists for standard genome sequencing and annotation.</title>
        <authorList>
            <consortium name="The Broad Institute Genomics Platform"/>
            <consortium name="The Broad Institute Genome Sequencing Center for Infectious Disease"/>
            <person name="Wu L."/>
            <person name="Ma J."/>
        </authorList>
    </citation>
    <scope>NUCLEOTIDE SEQUENCE [LARGE SCALE GENOMIC DNA]</scope>
    <source>
        <strain evidence="8">JCM 18055</strain>
    </source>
</reference>
<evidence type="ECO:0000256" key="2">
    <source>
        <dbReference type="ARBA" id="ARBA00022630"/>
    </source>
</evidence>
<feature type="domain" description="FAD/NAD(P)-binding" evidence="5">
    <location>
        <begin position="7"/>
        <end position="291"/>
    </location>
</feature>
<evidence type="ECO:0000313" key="8">
    <source>
        <dbReference type="Proteomes" id="UP001500325"/>
    </source>
</evidence>
<dbReference type="PRINTS" id="PR00469">
    <property type="entry name" value="PNDRDTASEII"/>
</dbReference>
<organism evidence="7 8">
    <name type="scientific">Pseudonocardia yuanmonensis</name>
    <dbReference type="NCBI Taxonomy" id="1095914"/>
    <lineage>
        <taxon>Bacteria</taxon>
        <taxon>Bacillati</taxon>
        <taxon>Actinomycetota</taxon>
        <taxon>Actinomycetes</taxon>
        <taxon>Pseudonocardiales</taxon>
        <taxon>Pseudonocardiaceae</taxon>
        <taxon>Pseudonocardia</taxon>
    </lineage>
</organism>
<keyword evidence="3" id="KW-0274">FAD</keyword>
<dbReference type="PRINTS" id="PR00368">
    <property type="entry name" value="FADPNR"/>
</dbReference>
<gene>
    <name evidence="7" type="ORF">GCM10023215_09150</name>
</gene>
<evidence type="ECO:0000256" key="4">
    <source>
        <dbReference type="ARBA" id="ARBA00023002"/>
    </source>
</evidence>
<evidence type="ECO:0000259" key="5">
    <source>
        <dbReference type="Pfam" id="PF07992"/>
    </source>
</evidence>
<keyword evidence="2" id="KW-0285">Flavoprotein</keyword>
<dbReference type="Gene3D" id="3.50.50.60">
    <property type="entry name" value="FAD/NAD(P)-binding domain"/>
    <property type="match status" value="2"/>
</dbReference>
<dbReference type="Gene3D" id="3.30.390.30">
    <property type="match status" value="1"/>
</dbReference>
<keyword evidence="8" id="KW-1185">Reference proteome</keyword>
<comment type="cofactor">
    <cofactor evidence="1">
        <name>FAD</name>
        <dbReference type="ChEBI" id="CHEBI:57692"/>
    </cofactor>
</comment>
<dbReference type="InterPro" id="IPR050446">
    <property type="entry name" value="FAD-oxidoreductase/Apoptosis"/>
</dbReference>
<evidence type="ECO:0000256" key="3">
    <source>
        <dbReference type="ARBA" id="ARBA00022827"/>
    </source>
</evidence>
<evidence type="ECO:0000259" key="6">
    <source>
        <dbReference type="Pfam" id="PF14759"/>
    </source>
</evidence>
<dbReference type="InterPro" id="IPR036188">
    <property type="entry name" value="FAD/NAD-bd_sf"/>
</dbReference>
<dbReference type="Pfam" id="PF07992">
    <property type="entry name" value="Pyr_redox_2"/>
    <property type="match status" value="1"/>
</dbReference>
<dbReference type="InterPro" id="IPR028202">
    <property type="entry name" value="Reductase_C"/>
</dbReference>
<dbReference type="PANTHER" id="PTHR43557">
    <property type="entry name" value="APOPTOSIS-INDUCING FACTOR 1"/>
    <property type="match status" value="1"/>
</dbReference>
<protein>
    <submittedName>
        <fullName evidence="7">FAD-dependent oxidoreductase</fullName>
    </submittedName>
</protein>
<dbReference type="EMBL" id="BAABIC010000002">
    <property type="protein sequence ID" value="GAA4678374.1"/>
    <property type="molecule type" value="Genomic_DNA"/>
</dbReference>
<dbReference type="InterPro" id="IPR023753">
    <property type="entry name" value="FAD/NAD-binding_dom"/>
</dbReference>
<dbReference type="RefSeq" id="WP_345378530.1">
    <property type="nucleotide sequence ID" value="NZ_BAABIC010000002.1"/>
</dbReference>
<dbReference type="InterPro" id="IPR016156">
    <property type="entry name" value="FAD/NAD-linked_Rdtase_dimer_sf"/>
</dbReference>
<comment type="caution">
    <text evidence="7">The sequence shown here is derived from an EMBL/GenBank/DDBJ whole genome shotgun (WGS) entry which is preliminary data.</text>
</comment>